<evidence type="ECO:0000313" key="2">
    <source>
        <dbReference type="Proteomes" id="UP000018438"/>
    </source>
</evidence>
<reference evidence="1 2" key="1">
    <citation type="submission" date="2013-02" db="EMBL/GenBank/DDBJ databases">
        <title>The Genome Sequence of Acinetobacter schindleri NIPH 900.</title>
        <authorList>
            <consortium name="The Broad Institute Genome Sequencing Platform"/>
            <consortium name="The Broad Institute Genome Sequencing Center for Infectious Disease"/>
            <person name="Cerqueira G."/>
            <person name="Feldgarden M."/>
            <person name="Courvalin P."/>
            <person name="Perichon B."/>
            <person name="Grillot-Courvalin C."/>
            <person name="Clermont D."/>
            <person name="Rocha E."/>
            <person name="Yoon E.-J."/>
            <person name="Nemec A."/>
            <person name="Walker B."/>
            <person name="Young S.K."/>
            <person name="Zeng Q."/>
            <person name="Gargeya S."/>
            <person name="Fitzgerald M."/>
            <person name="Haas B."/>
            <person name="Abouelleil A."/>
            <person name="Alvarado L."/>
            <person name="Arachchi H.M."/>
            <person name="Berlin A.M."/>
            <person name="Chapman S.B."/>
            <person name="Dewar J."/>
            <person name="Goldberg J."/>
            <person name="Griggs A."/>
            <person name="Gujja S."/>
            <person name="Hansen M."/>
            <person name="Howarth C."/>
            <person name="Imamovic A."/>
            <person name="Larimer J."/>
            <person name="McCowan C."/>
            <person name="Murphy C."/>
            <person name="Neiman D."/>
            <person name="Pearson M."/>
            <person name="Priest M."/>
            <person name="Roberts A."/>
            <person name="Saif S."/>
            <person name="Shea T."/>
            <person name="Sisk P."/>
            <person name="Sykes S."/>
            <person name="Wortman J."/>
            <person name="Nusbaum C."/>
            <person name="Birren B."/>
        </authorList>
    </citation>
    <scope>NUCLEOTIDE SEQUENCE [LARGE SCALE GENOMIC DNA]</scope>
    <source>
        <strain evidence="1 2">NIPH 900</strain>
    </source>
</reference>
<dbReference type="RefSeq" id="WP_004815257.1">
    <property type="nucleotide sequence ID" value="NZ_KB849452.1"/>
</dbReference>
<dbReference type="HOGENOM" id="CLU_179772_0_0_6"/>
<keyword evidence="2" id="KW-1185">Reference proteome</keyword>
<evidence type="ECO:0000313" key="1">
    <source>
        <dbReference type="EMBL" id="ENV13212.1"/>
    </source>
</evidence>
<dbReference type="PATRIC" id="fig|1217675.3.peg.1816"/>
<gene>
    <name evidence="1" type="ORF">F965_01885</name>
</gene>
<dbReference type="EMBL" id="APPI01000016">
    <property type="protein sequence ID" value="ENV13212.1"/>
    <property type="molecule type" value="Genomic_DNA"/>
</dbReference>
<proteinExistence type="predicted"/>
<sequence length="101" mass="11777">MLTKNNPQNMPKTYDAGEMADVYSLAESDMQWMSVAIKDIRKRLKEIKTELGNNNVLGFYDLEHVVDMYQYIADNRLHHYSDETEAYQAEWEKMKGGSHNA</sequence>
<protein>
    <submittedName>
        <fullName evidence="1">Uncharacterized protein</fullName>
    </submittedName>
</protein>
<dbReference type="Proteomes" id="UP000018438">
    <property type="component" value="Unassembled WGS sequence"/>
</dbReference>
<name>N8WM92_9GAMM</name>
<comment type="caution">
    <text evidence="1">The sequence shown here is derived from an EMBL/GenBank/DDBJ whole genome shotgun (WGS) entry which is preliminary data.</text>
</comment>
<organism evidence="1 2">
    <name type="scientific">Acinetobacter schindleri NIPH 900</name>
    <dbReference type="NCBI Taxonomy" id="1217675"/>
    <lineage>
        <taxon>Bacteria</taxon>
        <taxon>Pseudomonadati</taxon>
        <taxon>Pseudomonadota</taxon>
        <taxon>Gammaproteobacteria</taxon>
        <taxon>Moraxellales</taxon>
        <taxon>Moraxellaceae</taxon>
        <taxon>Acinetobacter</taxon>
    </lineage>
</organism>
<dbReference type="AlphaFoldDB" id="N8WM92"/>
<accession>N8WM92</accession>